<accession>A0A1G4PNJ1</accession>
<proteinExistence type="predicted"/>
<organism evidence="1 2">
    <name type="scientific">Paenibacillus tianmuensis</name>
    <dbReference type="NCBI Taxonomy" id="624147"/>
    <lineage>
        <taxon>Bacteria</taxon>
        <taxon>Bacillati</taxon>
        <taxon>Bacillota</taxon>
        <taxon>Bacilli</taxon>
        <taxon>Bacillales</taxon>
        <taxon>Paenibacillaceae</taxon>
        <taxon>Paenibacillus</taxon>
    </lineage>
</organism>
<dbReference type="Proteomes" id="UP000198601">
    <property type="component" value="Unassembled WGS sequence"/>
</dbReference>
<evidence type="ECO:0000313" key="1">
    <source>
        <dbReference type="EMBL" id="SCW33850.1"/>
    </source>
</evidence>
<keyword evidence="2" id="KW-1185">Reference proteome</keyword>
<dbReference type="Gene3D" id="3.40.1440.10">
    <property type="entry name" value="GIY-YIG endonuclease"/>
    <property type="match status" value="1"/>
</dbReference>
<protein>
    <recommendedName>
        <fullName evidence="3">LuxR family transcriptional regulator</fullName>
    </recommendedName>
</protein>
<sequence length="120" mass="14306">MDKSKRKELLEEFKQIKTYMGVIQITNKGNGKIYVDSFSNLKNKWMTIKMQLDMGRFANLELQKDWKELGAEAFTYEVLEEKKTDDVTDMKWELKMMEKPWLEKLKPYGDKGYNKPPRQG</sequence>
<dbReference type="STRING" id="624147.SAMN04487970_1003131"/>
<evidence type="ECO:0008006" key="3">
    <source>
        <dbReference type="Google" id="ProtNLM"/>
    </source>
</evidence>
<dbReference type="InterPro" id="IPR035901">
    <property type="entry name" value="GIY-YIG_endonuc_sf"/>
</dbReference>
<dbReference type="SUPFAM" id="SSF82771">
    <property type="entry name" value="GIY-YIG endonuclease"/>
    <property type="match status" value="1"/>
</dbReference>
<reference evidence="2" key="1">
    <citation type="submission" date="2016-10" db="EMBL/GenBank/DDBJ databases">
        <authorList>
            <person name="Varghese N."/>
            <person name="Submissions S."/>
        </authorList>
    </citation>
    <scope>NUCLEOTIDE SEQUENCE [LARGE SCALE GENOMIC DNA]</scope>
    <source>
        <strain evidence="2">CGMCC 1.8946</strain>
    </source>
</reference>
<dbReference type="RefSeq" id="WP_090666852.1">
    <property type="nucleotide sequence ID" value="NZ_FMTT01000003.1"/>
</dbReference>
<dbReference type="CDD" id="cd10451">
    <property type="entry name" value="GIY-YIG_LuxR_like"/>
    <property type="match status" value="1"/>
</dbReference>
<name>A0A1G4PNJ1_9BACL</name>
<evidence type="ECO:0000313" key="2">
    <source>
        <dbReference type="Proteomes" id="UP000198601"/>
    </source>
</evidence>
<dbReference type="EMBL" id="FMTT01000003">
    <property type="protein sequence ID" value="SCW33850.1"/>
    <property type="molecule type" value="Genomic_DNA"/>
</dbReference>
<dbReference type="OrthoDB" id="9134286at2"/>
<gene>
    <name evidence="1" type="ORF">SAMN04487970_1003131</name>
</gene>
<dbReference type="AlphaFoldDB" id="A0A1G4PNJ1"/>